<dbReference type="GO" id="GO:0016740">
    <property type="term" value="F:transferase activity"/>
    <property type="evidence" value="ECO:0007669"/>
    <property type="project" value="UniProtKB-KW"/>
</dbReference>
<proteinExistence type="predicted"/>
<reference evidence="2 3" key="1">
    <citation type="submission" date="2018-02" db="EMBL/GenBank/DDBJ databases">
        <title>Genomic Encyclopedia of Archaeal and Bacterial Type Strains, Phase II (KMG-II): from individual species to whole genera.</title>
        <authorList>
            <person name="Goeker M."/>
        </authorList>
    </citation>
    <scope>NUCLEOTIDE SEQUENCE [LARGE SCALE GENOMIC DNA]</scope>
    <source>
        <strain evidence="2 3">DSM 18921</strain>
    </source>
</reference>
<name>A0A2S8SC87_9RHOB</name>
<dbReference type="OrthoDB" id="9803702at2"/>
<dbReference type="Gene3D" id="1.10.287.130">
    <property type="match status" value="1"/>
</dbReference>
<evidence type="ECO:0000313" key="3">
    <source>
        <dbReference type="Proteomes" id="UP000238338"/>
    </source>
</evidence>
<dbReference type="AlphaFoldDB" id="A0A2S8SC87"/>
<organism evidence="2 3">
    <name type="scientific">Albidovulum denitrificans</name>
    <dbReference type="NCBI Taxonomy" id="404881"/>
    <lineage>
        <taxon>Bacteria</taxon>
        <taxon>Pseudomonadati</taxon>
        <taxon>Pseudomonadota</taxon>
        <taxon>Alphaproteobacteria</taxon>
        <taxon>Rhodobacterales</taxon>
        <taxon>Paracoccaceae</taxon>
        <taxon>Albidovulum</taxon>
    </lineage>
</organism>
<dbReference type="RefSeq" id="WP_105512687.1">
    <property type="nucleotide sequence ID" value="NZ_PVEP01000001.1"/>
</dbReference>
<dbReference type="EMBL" id="PVEP01000001">
    <property type="protein sequence ID" value="PQV58402.1"/>
    <property type="molecule type" value="Genomic_DNA"/>
</dbReference>
<evidence type="ECO:0000313" key="2">
    <source>
        <dbReference type="EMBL" id="PQV58402.1"/>
    </source>
</evidence>
<dbReference type="Pfam" id="PF10090">
    <property type="entry name" value="HPTransfase"/>
    <property type="match status" value="1"/>
</dbReference>
<comment type="caution">
    <text evidence="2">The sequence shown here is derived from an EMBL/GenBank/DDBJ whole genome shotgun (WGS) entry which is preliminary data.</text>
</comment>
<keyword evidence="2" id="KW-0808">Transferase</keyword>
<keyword evidence="3" id="KW-1185">Reference proteome</keyword>
<gene>
    <name evidence="2" type="ORF">LX70_00214</name>
</gene>
<accession>A0A2S8SC87</accession>
<protein>
    <submittedName>
        <fullName evidence="2">Histidine phosphotransferase ChpT</fullName>
    </submittedName>
</protein>
<dbReference type="Gene3D" id="3.30.565.10">
    <property type="entry name" value="Histidine kinase-like ATPase, C-terminal domain"/>
    <property type="match status" value="1"/>
</dbReference>
<dbReference type="Proteomes" id="UP000238338">
    <property type="component" value="Unassembled WGS sequence"/>
</dbReference>
<evidence type="ECO:0000259" key="1">
    <source>
        <dbReference type="Pfam" id="PF10090"/>
    </source>
</evidence>
<dbReference type="InterPro" id="IPR018762">
    <property type="entry name" value="ChpT_C"/>
</dbReference>
<feature type="domain" description="Histidine phosphotransferase ChpT C-terminal" evidence="1">
    <location>
        <begin position="76"/>
        <end position="179"/>
    </location>
</feature>
<dbReference type="InterPro" id="IPR036890">
    <property type="entry name" value="HATPase_C_sf"/>
</dbReference>
<sequence length="195" mass="20003">MSDRLPDFAALIGSRICHDLISPLGAIGNGVELLSMSGAGGGPELALIADSVANANARIRFFRIAYGAAAGEVAEAEIRSILTGMADGGRVAIDWRIAGPVSRKRAKLAFLALQCLETALPFGGTVTVTAAGAVWEARADGARLAVDAALWSNLTAPAPDPAITPAQLQFALLPVEAGPGGIDLRQTDGSVTIRF</sequence>